<gene>
    <name evidence="1" type="ORF">AVEN_263836_1</name>
</gene>
<evidence type="ECO:0000313" key="1">
    <source>
        <dbReference type="EMBL" id="GBM21983.1"/>
    </source>
</evidence>
<evidence type="ECO:0000313" key="2">
    <source>
        <dbReference type="Proteomes" id="UP000499080"/>
    </source>
</evidence>
<organism evidence="1 2">
    <name type="scientific">Araneus ventricosus</name>
    <name type="common">Orbweaver spider</name>
    <name type="synonym">Epeira ventricosa</name>
    <dbReference type="NCBI Taxonomy" id="182803"/>
    <lineage>
        <taxon>Eukaryota</taxon>
        <taxon>Metazoa</taxon>
        <taxon>Ecdysozoa</taxon>
        <taxon>Arthropoda</taxon>
        <taxon>Chelicerata</taxon>
        <taxon>Arachnida</taxon>
        <taxon>Araneae</taxon>
        <taxon>Araneomorphae</taxon>
        <taxon>Entelegynae</taxon>
        <taxon>Araneoidea</taxon>
        <taxon>Araneidae</taxon>
        <taxon>Araneus</taxon>
    </lineage>
</organism>
<sequence>MRISRNGIHHLNLGKRVLESVTVHRVDAYVHQQRKFNLFLMITTFSHEGRSTCQDKGLFRRHEVKTAVKTCLNEWRQKQVWTRDKKAQDKQVSPAV</sequence>
<dbReference type="Proteomes" id="UP000499080">
    <property type="component" value="Unassembled WGS sequence"/>
</dbReference>
<keyword evidence="2" id="KW-1185">Reference proteome</keyword>
<reference evidence="1 2" key="1">
    <citation type="journal article" date="2019" name="Sci. Rep.">
        <title>Orb-weaving spider Araneus ventricosus genome elucidates the spidroin gene catalogue.</title>
        <authorList>
            <person name="Kono N."/>
            <person name="Nakamura H."/>
            <person name="Ohtoshi R."/>
            <person name="Moran D.A.P."/>
            <person name="Shinohara A."/>
            <person name="Yoshida Y."/>
            <person name="Fujiwara M."/>
            <person name="Mori M."/>
            <person name="Tomita M."/>
            <person name="Arakawa K."/>
        </authorList>
    </citation>
    <scope>NUCLEOTIDE SEQUENCE [LARGE SCALE GENOMIC DNA]</scope>
</reference>
<comment type="caution">
    <text evidence="1">The sequence shown here is derived from an EMBL/GenBank/DDBJ whole genome shotgun (WGS) entry which is preliminary data.</text>
</comment>
<dbReference type="EMBL" id="BGPR01000471">
    <property type="protein sequence ID" value="GBM21983.1"/>
    <property type="molecule type" value="Genomic_DNA"/>
</dbReference>
<protein>
    <submittedName>
        <fullName evidence="1">Uncharacterized protein</fullName>
    </submittedName>
</protein>
<accession>A0A4Y2DYM9</accession>
<dbReference type="AlphaFoldDB" id="A0A4Y2DYM9"/>
<proteinExistence type="predicted"/>
<name>A0A4Y2DYM9_ARAVE</name>